<accession>A0A343TG32</accession>
<keyword evidence="1" id="KW-0418">Kinase</keyword>
<dbReference type="KEGG" id="hdf:AArcSl_0401"/>
<dbReference type="AlphaFoldDB" id="A0A343TG32"/>
<dbReference type="SUPFAM" id="SSF52540">
    <property type="entry name" value="P-loop containing nucleoside triphosphate hydrolases"/>
    <property type="match status" value="1"/>
</dbReference>
<protein>
    <submittedName>
        <fullName evidence="1">Adenylate kinase</fullName>
        <ecNumber evidence="1">2.7.4.3</ecNumber>
    </submittedName>
</protein>
<sequence length="192" mass="20979">MDLTVVSGVPGVGASEVCRTARAELGDGYELINFGDVMLEKAAARGLTRDRDELSKLSQRDLQLLQRRSAEYVAGRARGRAVILNTHLAVATVHGYLPGLSRSSLRDVDPDRFVLIEASPETIASRREEASYRSYRETGVHSIDFHQDLTRTAAMSYAMQTDAPVRMVENESSIEDAAADLVAIVTEGDPVE</sequence>
<gene>
    <name evidence="1" type="primary">adkA</name>
    <name evidence="1" type="ORF">AArcSl_0401</name>
</gene>
<reference evidence="2" key="1">
    <citation type="submission" date="2017-11" db="EMBL/GenBank/DDBJ databases">
        <title>Phenotypic and genomic properties of facultatively anaerobic sulfur-reducing natronoarchaea from hypersaline soda lakes.</title>
        <authorList>
            <person name="Sorokin D.Y."/>
            <person name="Kublanov I.V."/>
            <person name="Roman P."/>
            <person name="Sinninghe Damste J.S."/>
            <person name="Golyshin P.N."/>
            <person name="Rojo D."/>
            <person name="Ciordia S."/>
            <person name="Mena M.D.C."/>
            <person name="Ferrer M."/>
            <person name="Messina E."/>
            <person name="Smedile F."/>
            <person name="La Spada G."/>
            <person name="La Cono V."/>
            <person name="Yakimov M.M."/>
        </authorList>
    </citation>
    <scope>NUCLEOTIDE SEQUENCE [LARGE SCALE GENOMIC DNA]</scope>
    <source>
        <strain evidence="2">AArc-Sl</strain>
    </source>
</reference>
<dbReference type="Proteomes" id="UP000263012">
    <property type="component" value="Chromosome"/>
</dbReference>
<name>A0A343TG32_9EURY</name>
<dbReference type="Pfam" id="PF13207">
    <property type="entry name" value="AAA_17"/>
    <property type="match status" value="1"/>
</dbReference>
<dbReference type="GeneID" id="37876736"/>
<evidence type="ECO:0000313" key="2">
    <source>
        <dbReference type="Proteomes" id="UP000263012"/>
    </source>
</evidence>
<keyword evidence="2" id="KW-1185">Reference proteome</keyword>
<evidence type="ECO:0000313" key="1">
    <source>
        <dbReference type="EMBL" id="AUX08054.1"/>
    </source>
</evidence>
<dbReference type="RefSeq" id="WP_119814265.1">
    <property type="nucleotide sequence ID" value="NZ_CP025066.1"/>
</dbReference>
<dbReference type="GO" id="GO:0004017">
    <property type="term" value="F:AMP kinase activity"/>
    <property type="evidence" value="ECO:0007669"/>
    <property type="project" value="UniProtKB-EC"/>
</dbReference>
<dbReference type="OrthoDB" id="26198at2157"/>
<dbReference type="InterPro" id="IPR027417">
    <property type="entry name" value="P-loop_NTPase"/>
</dbReference>
<organism evidence="1 2">
    <name type="scientific">Halalkaliarchaeum desulfuricum</name>
    <dbReference type="NCBI Taxonomy" id="2055893"/>
    <lineage>
        <taxon>Archaea</taxon>
        <taxon>Methanobacteriati</taxon>
        <taxon>Methanobacteriota</taxon>
        <taxon>Stenosarchaea group</taxon>
        <taxon>Halobacteria</taxon>
        <taxon>Halobacteriales</taxon>
        <taxon>Haloferacaceae</taxon>
        <taxon>Halalkaliarchaeum</taxon>
    </lineage>
</organism>
<dbReference type="EC" id="2.7.4.3" evidence="1"/>
<keyword evidence="1" id="KW-0808">Transferase</keyword>
<dbReference type="EMBL" id="CP025066">
    <property type="protein sequence ID" value="AUX08054.1"/>
    <property type="molecule type" value="Genomic_DNA"/>
</dbReference>
<dbReference type="NCBIfam" id="NF003122">
    <property type="entry name" value="PRK04040.1"/>
    <property type="match status" value="1"/>
</dbReference>
<dbReference type="Gene3D" id="3.40.50.300">
    <property type="entry name" value="P-loop containing nucleotide triphosphate hydrolases"/>
    <property type="match status" value="1"/>
</dbReference>
<proteinExistence type="predicted"/>